<organism evidence="2 3">
    <name type="scientific">Capillibacterium thermochitinicola</name>
    <dbReference type="NCBI Taxonomy" id="2699427"/>
    <lineage>
        <taxon>Bacteria</taxon>
        <taxon>Bacillati</taxon>
        <taxon>Bacillota</taxon>
        <taxon>Capillibacterium</taxon>
    </lineage>
</organism>
<dbReference type="Gene3D" id="3.30.160.170">
    <property type="entry name" value="FlaG-like"/>
    <property type="match status" value="1"/>
</dbReference>
<dbReference type="RefSeq" id="WP_181338752.1">
    <property type="nucleotide sequence ID" value="NZ_JAAKDE010000003.1"/>
</dbReference>
<dbReference type="AlphaFoldDB" id="A0A8J6HZ26"/>
<accession>A0A8J6HZ26</accession>
<reference evidence="2" key="1">
    <citation type="submission" date="2020-06" db="EMBL/GenBank/DDBJ databases">
        <title>Novel chitinolytic bacterium.</title>
        <authorList>
            <person name="Ungkulpasvich U."/>
            <person name="Kosugi A."/>
            <person name="Uke A."/>
        </authorList>
    </citation>
    <scope>NUCLEOTIDE SEQUENCE</scope>
    <source>
        <strain evidence="2">UUS1-1</strain>
    </source>
</reference>
<sequence length="125" mass="14742">MRVERIQPEIRQAEGSVVKNNIQNEQGKLLEPFLTPLSRFVQQTKEEEETTSLERLEEKVKQLNEMVEIFHKRIHFQIHEETNRIMVQVIEKATDEVISEIPPEKILDLVARIEEMIGLIVDQRV</sequence>
<keyword evidence="2" id="KW-0969">Cilium</keyword>
<keyword evidence="3" id="KW-1185">Reference proteome</keyword>
<dbReference type="Proteomes" id="UP000657177">
    <property type="component" value="Unassembled WGS sequence"/>
</dbReference>
<dbReference type="InterPro" id="IPR005186">
    <property type="entry name" value="FlaG"/>
</dbReference>
<keyword evidence="2" id="KW-0966">Cell projection</keyword>
<keyword evidence="1" id="KW-0175">Coiled coil</keyword>
<gene>
    <name evidence="2" type="ORF">G5B42_01865</name>
</gene>
<feature type="coiled-coil region" evidence="1">
    <location>
        <begin position="46"/>
        <end position="73"/>
    </location>
</feature>
<dbReference type="PANTHER" id="PTHR37166">
    <property type="entry name" value="PROTEIN FLAG"/>
    <property type="match status" value="1"/>
</dbReference>
<evidence type="ECO:0000256" key="1">
    <source>
        <dbReference type="SAM" id="Coils"/>
    </source>
</evidence>
<dbReference type="PANTHER" id="PTHR37166:SF1">
    <property type="entry name" value="PROTEIN FLAG"/>
    <property type="match status" value="1"/>
</dbReference>
<keyword evidence="2" id="KW-0282">Flagellum</keyword>
<name>A0A8J6HZ26_9FIRM</name>
<dbReference type="SUPFAM" id="SSF160214">
    <property type="entry name" value="FlaG-like"/>
    <property type="match status" value="1"/>
</dbReference>
<protein>
    <submittedName>
        <fullName evidence="2">Flagellar protein FlaG</fullName>
    </submittedName>
</protein>
<dbReference type="EMBL" id="JAAKDE010000003">
    <property type="protein sequence ID" value="MBA2132298.1"/>
    <property type="molecule type" value="Genomic_DNA"/>
</dbReference>
<dbReference type="InterPro" id="IPR035924">
    <property type="entry name" value="FlaG-like_sf"/>
</dbReference>
<proteinExistence type="predicted"/>
<comment type="caution">
    <text evidence="2">The sequence shown here is derived from an EMBL/GenBank/DDBJ whole genome shotgun (WGS) entry which is preliminary data.</text>
</comment>
<dbReference type="Pfam" id="PF03646">
    <property type="entry name" value="FlaG"/>
    <property type="match status" value="1"/>
</dbReference>
<evidence type="ECO:0000313" key="2">
    <source>
        <dbReference type="EMBL" id="MBA2132298.1"/>
    </source>
</evidence>
<evidence type="ECO:0000313" key="3">
    <source>
        <dbReference type="Proteomes" id="UP000657177"/>
    </source>
</evidence>